<comment type="subcellular location">
    <subcellularLocation>
        <location evidence="1">Host cell</location>
    </subcellularLocation>
</comment>
<keyword evidence="4 11" id="KW-0808">Transferase</keyword>
<keyword evidence="11" id="KW-0645">Protease</keyword>
<evidence type="ECO:0000313" key="11">
    <source>
        <dbReference type="EMBL" id="KAJ7325644.1"/>
    </source>
</evidence>
<proteinExistence type="predicted"/>
<dbReference type="GO" id="GO:0004674">
    <property type="term" value="F:protein serine/threonine kinase activity"/>
    <property type="evidence" value="ECO:0007669"/>
    <property type="project" value="UniProtKB-KW"/>
</dbReference>
<organism evidence="11 12">
    <name type="scientific">Desmophyllum pertusum</name>
    <dbReference type="NCBI Taxonomy" id="174260"/>
    <lineage>
        <taxon>Eukaryota</taxon>
        <taxon>Metazoa</taxon>
        <taxon>Cnidaria</taxon>
        <taxon>Anthozoa</taxon>
        <taxon>Hexacorallia</taxon>
        <taxon>Scleractinia</taxon>
        <taxon>Caryophylliina</taxon>
        <taxon>Caryophylliidae</taxon>
        <taxon>Desmophyllum</taxon>
    </lineage>
</organism>
<dbReference type="GO" id="GO:0005524">
    <property type="term" value="F:ATP binding"/>
    <property type="evidence" value="ECO:0007669"/>
    <property type="project" value="UniProtKB-KW"/>
</dbReference>
<evidence type="ECO:0000259" key="10">
    <source>
        <dbReference type="PROSITE" id="PS50011"/>
    </source>
</evidence>
<evidence type="ECO:0000256" key="4">
    <source>
        <dbReference type="ARBA" id="ARBA00022679"/>
    </source>
</evidence>
<dbReference type="Pfam" id="PF00069">
    <property type="entry name" value="Pkinase"/>
    <property type="match status" value="1"/>
</dbReference>
<gene>
    <name evidence="11" type="primary">PIM1_3</name>
    <name evidence="11" type="ORF">OS493_029507</name>
</gene>
<protein>
    <recommendedName>
        <fullName evidence="2">non-specific serine/threonine protein kinase</fullName>
        <ecNumber evidence="2">2.7.11.1</ecNumber>
    </recommendedName>
</protein>
<reference evidence="11" key="1">
    <citation type="submission" date="2023-01" db="EMBL/GenBank/DDBJ databases">
        <title>Genome assembly of the deep-sea coral Lophelia pertusa.</title>
        <authorList>
            <person name="Herrera S."/>
            <person name="Cordes E."/>
        </authorList>
    </citation>
    <scope>NUCLEOTIDE SEQUENCE</scope>
    <source>
        <strain evidence="11">USNM1676648</strain>
        <tissue evidence="11">Polyp</tissue>
    </source>
</reference>
<dbReference type="OrthoDB" id="8596411at2759"/>
<comment type="catalytic activity">
    <reaction evidence="8">
        <text>L-threonyl-[protein] + ATP = O-phospho-L-threonyl-[protein] + ADP + H(+)</text>
        <dbReference type="Rhea" id="RHEA:46608"/>
        <dbReference type="Rhea" id="RHEA-COMP:11060"/>
        <dbReference type="Rhea" id="RHEA-COMP:11605"/>
        <dbReference type="ChEBI" id="CHEBI:15378"/>
        <dbReference type="ChEBI" id="CHEBI:30013"/>
        <dbReference type="ChEBI" id="CHEBI:30616"/>
        <dbReference type="ChEBI" id="CHEBI:61977"/>
        <dbReference type="ChEBI" id="CHEBI:456216"/>
        <dbReference type="EC" id="2.7.11.1"/>
    </reaction>
</comment>
<dbReference type="Proteomes" id="UP001163046">
    <property type="component" value="Unassembled WGS sequence"/>
</dbReference>
<keyword evidence="12" id="KW-1185">Reference proteome</keyword>
<name>A0A9X0CF15_9CNID</name>
<evidence type="ECO:0000256" key="9">
    <source>
        <dbReference type="ARBA" id="ARBA00048679"/>
    </source>
</evidence>
<accession>A0A9X0CF15</accession>
<comment type="caution">
    <text evidence="11">The sequence shown here is derived from an EMBL/GenBank/DDBJ whole genome shotgun (WGS) entry which is preliminary data.</text>
</comment>
<keyword evidence="3" id="KW-0723">Serine/threonine-protein kinase</keyword>
<keyword evidence="6" id="KW-0418">Kinase</keyword>
<keyword evidence="5" id="KW-0547">Nucleotide-binding</keyword>
<evidence type="ECO:0000313" key="12">
    <source>
        <dbReference type="Proteomes" id="UP001163046"/>
    </source>
</evidence>
<dbReference type="SUPFAM" id="SSF56112">
    <property type="entry name" value="Protein kinase-like (PK-like)"/>
    <property type="match status" value="1"/>
</dbReference>
<feature type="domain" description="Protein kinase" evidence="10">
    <location>
        <begin position="1"/>
        <end position="84"/>
    </location>
</feature>
<evidence type="ECO:0000256" key="2">
    <source>
        <dbReference type="ARBA" id="ARBA00012513"/>
    </source>
</evidence>
<dbReference type="GO" id="GO:0006508">
    <property type="term" value="P:proteolysis"/>
    <property type="evidence" value="ECO:0007669"/>
    <property type="project" value="UniProtKB-KW"/>
</dbReference>
<evidence type="ECO:0000256" key="1">
    <source>
        <dbReference type="ARBA" id="ARBA00004340"/>
    </source>
</evidence>
<dbReference type="GO" id="GO:0008233">
    <property type="term" value="F:peptidase activity"/>
    <property type="evidence" value="ECO:0007669"/>
    <property type="project" value="UniProtKB-KW"/>
</dbReference>
<evidence type="ECO:0000256" key="8">
    <source>
        <dbReference type="ARBA" id="ARBA00047899"/>
    </source>
</evidence>
<sequence length="88" mass="9919">MPPEFMTSKQYDGCQATVWQMGILLVDILSPVVPAFEHQRDALKMAPRVPQHLSPEVKNLISTLLNIAPGNRPTLKQVLQHPWFAMTV</sequence>
<evidence type="ECO:0000256" key="6">
    <source>
        <dbReference type="ARBA" id="ARBA00022777"/>
    </source>
</evidence>
<keyword evidence="7" id="KW-0067">ATP-binding</keyword>
<dbReference type="InterPro" id="IPR000719">
    <property type="entry name" value="Prot_kinase_dom"/>
</dbReference>
<evidence type="ECO:0000256" key="7">
    <source>
        <dbReference type="ARBA" id="ARBA00022840"/>
    </source>
</evidence>
<dbReference type="InterPro" id="IPR011009">
    <property type="entry name" value="Kinase-like_dom_sf"/>
</dbReference>
<dbReference type="GO" id="GO:0043657">
    <property type="term" value="C:host cell"/>
    <property type="evidence" value="ECO:0007669"/>
    <property type="project" value="UniProtKB-SubCell"/>
</dbReference>
<evidence type="ECO:0000256" key="3">
    <source>
        <dbReference type="ARBA" id="ARBA00022527"/>
    </source>
</evidence>
<dbReference type="GO" id="GO:0005737">
    <property type="term" value="C:cytoplasm"/>
    <property type="evidence" value="ECO:0007669"/>
    <property type="project" value="TreeGrafter"/>
</dbReference>
<keyword evidence="11" id="KW-0378">Hydrolase</keyword>
<dbReference type="PANTHER" id="PTHR22984">
    <property type="entry name" value="SERINE/THREONINE-PROTEIN KINASE PIM"/>
    <property type="match status" value="1"/>
</dbReference>
<dbReference type="PANTHER" id="PTHR22984:SF25">
    <property type="entry name" value="PROTEIN KINASE DOMAIN-CONTAINING PROTEIN"/>
    <property type="match status" value="1"/>
</dbReference>
<evidence type="ECO:0000256" key="5">
    <source>
        <dbReference type="ARBA" id="ARBA00022741"/>
    </source>
</evidence>
<dbReference type="EMBL" id="MU827807">
    <property type="protein sequence ID" value="KAJ7325644.1"/>
    <property type="molecule type" value="Genomic_DNA"/>
</dbReference>
<comment type="catalytic activity">
    <reaction evidence="9">
        <text>L-seryl-[protein] + ATP = O-phospho-L-seryl-[protein] + ADP + H(+)</text>
        <dbReference type="Rhea" id="RHEA:17989"/>
        <dbReference type="Rhea" id="RHEA-COMP:9863"/>
        <dbReference type="Rhea" id="RHEA-COMP:11604"/>
        <dbReference type="ChEBI" id="CHEBI:15378"/>
        <dbReference type="ChEBI" id="CHEBI:29999"/>
        <dbReference type="ChEBI" id="CHEBI:30616"/>
        <dbReference type="ChEBI" id="CHEBI:83421"/>
        <dbReference type="ChEBI" id="CHEBI:456216"/>
        <dbReference type="EC" id="2.7.11.1"/>
    </reaction>
</comment>
<dbReference type="Gene3D" id="1.10.510.10">
    <property type="entry name" value="Transferase(Phosphotransferase) domain 1"/>
    <property type="match status" value="1"/>
</dbReference>
<dbReference type="InterPro" id="IPR051138">
    <property type="entry name" value="PIM_Ser/Thr_kinase"/>
</dbReference>
<dbReference type="PROSITE" id="PS50011">
    <property type="entry name" value="PROTEIN_KINASE_DOM"/>
    <property type="match status" value="1"/>
</dbReference>
<dbReference type="EC" id="2.7.11.1" evidence="2"/>
<dbReference type="AlphaFoldDB" id="A0A9X0CF15"/>